<dbReference type="RefSeq" id="WP_155709020.1">
    <property type="nucleotide sequence ID" value="NZ_BMWU01000011.1"/>
</dbReference>
<dbReference type="AlphaFoldDB" id="A0A6I3XAA9"/>
<dbReference type="PANTHER" id="PTHR30606">
    <property type="entry name" value="LIPID A BIOSYNTHESIS LAUROYL ACYLTRANSFERASE"/>
    <property type="match status" value="1"/>
</dbReference>
<dbReference type="GO" id="GO:0016746">
    <property type="term" value="F:acyltransferase activity"/>
    <property type="evidence" value="ECO:0007669"/>
    <property type="project" value="UniProtKB-KW"/>
</dbReference>
<keyword evidence="5 8" id="KW-0472">Membrane</keyword>
<reference evidence="9 10" key="1">
    <citation type="submission" date="2019-11" db="EMBL/GenBank/DDBJ databases">
        <title>Draft Genome Sequences of Six Type Strains of the Genus Massilia.</title>
        <authorList>
            <person name="Miess H."/>
            <person name="Frediansyah A."/>
            <person name="Goeker M."/>
            <person name="Gross H."/>
        </authorList>
    </citation>
    <scope>NUCLEOTIDE SEQUENCE [LARGE SCALE GENOMIC DNA]</scope>
    <source>
        <strain evidence="9 10">DSM 17513</strain>
    </source>
</reference>
<evidence type="ECO:0000256" key="5">
    <source>
        <dbReference type="ARBA" id="ARBA00023136"/>
    </source>
</evidence>
<dbReference type="CDD" id="cd07984">
    <property type="entry name" value="LPLAT_LABLAT-like"/>
    <property type="match status" value="1"/>
</dbReference>
<protein>
    <submittedName>
        <fullName evidence="9">Lysophospholipid acyltransferase family protein</fullName>
    </submittedName>
</protein>
<dbReference type="InterPro" id="IPR004960">
    <property type="entry name" value="LipA_acyltrans"/>
</dbReference>
<comment type="caution">
    <text evidence="9">The sequence shown here is derived from an EMBL/GenBank/DDBJ whole genome shotgun (WGS) entry which is preliminary data.</text>
</comment>
<proteinExistence type="predicted"/>
<comment type="subcellular location">
    <subcellularLocation>
        <location evidence="1">Cell inner membrane</location>
    </subcellularLocation>
</comment>
<dbReference type="Proteomes" id="UP000431684">
    <property type="component" value="Unassembled WGS sequence"/>
</dbReference>
<keyword evidence="2" id="KW-1003">Cell membrane</keyword>
<dbReference type="NCBIfam" id="NF006487">
    <property type="entry name" value="PRK08905.1"/>
    <property type="match status" value="1"/>
</dbReference>
<evidence type="ECO:0000256" key="7">
    <source>
        <dbReference type="SAM" id="MobiDB-lite"/>
    </source>
</evidence>
<evidence type="ECO:0000256" key="4">
    <source>
        <dbReference type="ARBA" id="ARBA00022679"/>
    </source>
</evidence>
<evidence type="ECO:0000256" key="8">
    <source>
        <dbReference type="SAM" id="Phobius"/>
    </source>
</evidence>
<evidence type="ECO:0000256" key="6">
    <source>
        <dbReference type="ARBA" id="ARBA00023315"/>
    </source>
</evidence>
<evidence type="ECO:0000313" key="10">
    <source>
        <dbReference type="Proteomes" id="UP000431684"/>
    </source>
</evidence>
<dbReference type="GO" id="GO:0005886">
    <property type="term" value="C:plasma membrane"/>
    <property type="evidence" value="ECO:0007669"/>
    <property type="project" value="UniProtKB-SubCell"/>
</dbReference>
<feature type="transmembrane region" description="Helical" evidence="8">
    <location>
        <begin position="6"/>
        <end position="31"/>
    </location>
</feature>
<keyword evidence="3" id="KW-0997">Cell inner membrane</keyword>
<evidence type="ECO:0000313" key="9">
    <source>
        <dbReference type="EMBL" id="MUI13187.1"/>
    </source>
</evidence>
<feature type="region of interest" description="Disordered" evidence="7">
    <location>
        <begin position="278"/>
        <end position="298"/>
    </location>
</feature>
<keyword evidence="10" id="KW-1185">Reference proteome</keyword>
<keyword evidence="8" id="KW-1133">Transmembrane helix</keyword>
<name>A0A6I3XAA9_9BURK</name>
<keyword evidence="8" id="KW-0812">Transmembrane</keyword>
<feature type="compositionally biased region" description="Gly residues" evidence="7">
    <location>
        <begin position="280"/>
        <end position="298"/>
    </location>
</feature>
<dbReference type="GO" id="GO:0009247">
    <property type="term" value="P:glycolipid biosynthetic process"/>
    <property type="evidence" value="ECO:0007669"/>
    <property type="project" value="UniProtKB-ARBA"/>
</dbReference>
<dbReference type="PIRSF" id="PIRSF026649">
    <property type="entry name" value="MsbB"/>
    <property type="match status" value="1"/>
</dbReference>
<dbReference type="Pfam" id="PF03279">
    <property type="entry name" value="Lip_A_acyltrans"/>
    <property type="match status" value="1"/>
</dbReference>
<keyword evidence="4 9" id="KW-0808">Transferase</keyword>
<dbReference type="PANTHER" id="PTHR30606:SF10">
    <property type="entry name" value="PHOSPHATIDYLINOSITOL MANNOSIDE ACYLTRANSFERASE"/>
    <property type="match status" value="1"/>
</dbReference>
<keyword evidence="6 9" id="KW-0012">Acyltransferase</keyword>
<gene>
    <name evidence="9" type="ORF">GJV26_12060</name>
</gene>
<evidence type="ECO:0000256" key="3">
    <source>
        <dbReference type="ARBA" id="ARBA00022519"/>
    </source>
</evidence>
<evidence type="ECO:0000256" key="1">
    <source>
        <dbReference type="ARBA" id="ARBA00004533"/>
    </source>
</evidence>
<evidence type="ECO:0000256" key="2">
    <source>
        <dbReference type="ARBA" id="ARBA00022475"/>
    </source>
</evidence>
<accession>A0A6I3XAA9</accession>
<sequence length="298" mass="32288">MLLRIFRFFSIFPLPVLHGLGSLLGWGVYLLSPSYRRRMRENMALAGYDGHLRQAIAEAGKAVAELPFVWLASEQRIARRVFLKNYELVEAHLRAGRGIVFLTPHLGCFEITAQRVSHDTELMVMYRPPKQAAMKPLVEVARARGQMVLAPANLAGVRMLAKFLKSGKPVGILPDQVPQEGEGVWADFFGRPAYTMTLPAKMARLGGNAPVVLTYAERLPGGRGFLIHFVPFPGSLEGDNAQQARAINAAMEGLIAGCPAQYYWSYNRYKVPPGVAAPGAGTGNSPGNSAGNGAGEAA</sequence>
<organism evidence="9 10">
    <name type="scientific">Pseudoduganella dura</name>
    <dbReference type="NCBI Taxonomy" id="321982"/>
    <lineage>
        <taxon>Bacteria</taxon>
        <taxon>Pseudomonadati</taxon>
        <taxon>Pseudomonadota</taxon>
        <taxon>Betaproteobacteria</taxon>
        <taxon>Burkholderiales</taxon>
        <taxon>Oxalobacteraceae</taxon>
        <taxon>Telluria group</taxon>
        <taxon>Pseudoduganella</taxon>
    </lineage>
</organism>
<dbReference type="OrthoDB" id="8524027at2"/>
<dbReference type="EMBL" id="WNWM01000002">
    <property type="protein sequence ID" value="MUI13187.1"/>
    <property type="molecule type" value="Genomic_DNA"/>
</dbReference>